<dbReference type="AlphaFoldDB" id="A0A0E9XKJ3"/>
<sequence length="60" mass="7446">MYCFVIVLYLYLMTWGFSLIREYTRGKVEWFWETCQYCVVHTIRLQPFHYTLCTIVCCHH</sequence>
<accession>A0A0E9XKJ3</accession>
<dbReference type="EMBL" id="GBXM01005345">
    <property type="protein sequence ID" value="JAI03233.1"/>
    <property type="molecule type" value="Transcribed_RNA"/>
</dbReference>
<keyword evidence="1" id="KW-0472">Membrane</keyword>
<name>A0A0E9XKJ3_ANGAN</name>
<reference evidence="2" key="2">
    <citation type="journal article" date="2015" name="Fish Shellfish Immunol.">
        <title>Early steps in the European eel (Anguilla anguilla)-Vibrio vulnificus interaction in the gills: Role of the RtxA13 toxin.</title>
        <authorList>
            <person name="Callol A."/>
            <person name="Pajuelo D."/>
            <person name="Ebbesson L."/>
            <person name="Teles M."/>
            <person name="MacKenzie S."/>
            <person name="Amaro C."/>
        </authorList>
    </citation>
    <scope>NUCLEOTIDE SEQUENCE</scope>
</reference>
<evidence type="ECO:0000256" key="1">
    <source>
        <dbReference type="SAM" id="Phobius"/>
    </source>
</evidence>
<proteinExistence type="predicted"/>
<reference evidence="2" key="1">
    <citation type="submission" date="2014-11" db="EMBL/GenBank/DDBJ databases">
        <authorList>
            <person name="Amaro Gonzalez C."/>
        </authorList>
    </citation>
    <scope>NUCLEOTIDE SEQUENCE</scope>
</reference>
<protein>
    <submittedName>
        <fullName evidence="2">Uncharacterized protein</fullName>
    </submittedName>
</protein>
<feature type="transmembrane region" description="Helical" evidence="1">
    <location>
        <begin position="6"/>
        <end position="24"/>
    </location>
</feature>
<organism evidence="2">
    <name type="scientific">Anguilla anguilla</name>
    <name type="common">European freshwater eel</name>
    <name type="synonym">Muraena anguilla</name>
    <dbReference type="NCBI Taxonomy" id="7936"/>
    <lineage>
        <taxon>Eukaryota</taxon>
        <taxon>Metazoa</taxon>
        <taxon>Chordata</taxon>
        <taxon>Craniata</taxon>
        <taxon>Vertebrata</taxon>
        <taxon>Euteleostomi</taxon>
        <taxon>Actinopterygii</taxon>
        <taxon>Neopterygii</taxon>
        <taxon>Teleostei</taxon>
        <taxon>Anguilliformes</taxon>
        <taxon>Anguillidae</taxon>
        <taxon>Anguilla</taxon>
    </lineage>
</organism>
<evidence type="ECO:0000313" key="2">
    <source>
        <dbReference type="EMBL" id="JAI03233.1"/>
    </source>
</evidence>
<keyword evidence="1" id="KW-1133">Transmembrane helix</keyword>
<keyword evidence="1" id="KW-0812">Transmembrane</keyword>